<comment type="similarity">
    <text evidence="1">Belongs to the peptidase C13 family.</text>
</comment>
<evidence type="ECO:0000313" key="4">
    <source>
        <dbReference type="Proteomes" id="UP000015105"/>
    </source>
</evidence>
<dbReference type="Proteomes" id="UP000015105">
    <property type="component" value="Chromosome 2D"/>
</dbReference>
<dbReference type="PANTHER" id="PTHR12000:SF27">
    <property type="entry name" value="GENOME ASSEMBLY, CHROMOSOME: II"/>
    <property type="match status" value="1"/>
</dbReference>
<dbReference type="InterPro" id="IPR046427">
    <property type="entry name" value="Legumain_prodom_sf"/>
</dbReference>
<dbReference type="AlphaFoldDB" id="A0A453CIS9"/>
<feature type="domain" description="Legumain prodomain" evidence="2">
    <location>
        <begin position="34"/>
        <end position="88"/>
    </location>
</feature>
<dbReference type="Gene3D" id="1.10.132.130">
    <property type="match status" value="1"/>
</dbReference>
<reference evidence="3" key="5">
    <citation type="journal article" date="2021" name="G3 (Bethesda)">
        <title>Aegilops tauschii genome assembly Aet v5.0 features greater sequence contiguity and improved annotation.</title>
        <authorList>
            <person name="Wang L."/>
            <person name="Zhu T."/>
            <person name="Rodriguez J.C."/>
            <person name="Deal K.R."/>
            <person name="Dubcovsky J."/>
            <person name="McGuire P.E."/>
            <person name="Lux T."/>
            <person name="Spannagl M."/>
            <person name="Mayer K.F.X."/>
            <person name="Baldrich P."/>
            <person name="Meyers B.C."/>
            <person name="Huo N."/>
            <person name="Gu Y.Q."/>
            <person name="Zhou H."/>
            <person name="Devos K.M."/>
            <person name="Bennetzen J.L."/>
            <person name="Unver T."/>
            <person name="Budak H."/>
            <person name="Gulick P.J."/>
            <person name="Galiba G."/>
            <person name="Kalapos B."/>
            <person name="Nelson D.R."/>
            <person name="Li P."/>
            <person name="You F.M."/>
            <person name="Luo M.C."/>
            <person name="Dvorak J."/>
        </authorList>
    </citation>
    <scope>NUCLEOTIDE SEQUENCE [LARGE SCALE GENOMIC DNA]</scope>
    <source>
        <strain evidence="3">cv. AL8/78</strain>
    </source>
</reference>
<dbReference type="GO" id="GO:0005773">
    <property type="term" value="C:vacuole"/>
    <property type="evidence" value="ECO:0007669"/>
    <property type="project" value="GOC"/>
</dbReference>
<organism evidence="3 4">
    <name type="scientific">Aegilops tauschii subsp. strangulata</name>
    <name type="common">Goatgrass</name>
    <dbReference type="NCBI Taxonomy" id="200361"/>
    <lineage>
        <taxon>Eukaryota</taxon>
        <taxon>Viridiplantae</taxon>
        <taxon>Streptophyta</taxon>
        <taxon>Embryophyta</taxon>
        <taxon>Tracheophyta</taxon>
        <taxon>Spermatophyta</taxon>
        <taxon>Magnoliopsida</taxon>
        <taxon>Liliopsida</taxon>
        <taxon>Poales</taxon>
        <taxon>Poaceae</taxon>
        <taxon>BOP clade</taxon>
        <taxon>Pooideae</taxon>
        <taxon>Triticodae</taxon>
        <taxon>Triticeae</taxon>
        <taxon>Triticinae</taxon>
        <taxon>Aegilops</taxon>
    </lineage>
</organism>
<accession>A0A453CIS9</accession>
<reference evidence="4" key="2">
    <citation type="journal article" date="2017" name="Nat. Plants">
        <title>The Aegilops tauschii genome reveals multiple impacts of transposons.</title>
        <authorList>
            <person name="Zhao G."/>
            <person name="Zou C."/>
            <person name="Li K."/>
            <person name="Wang K."/>
            <person name="Li T."/>
            <person name="Gao L."/>
            <person name="Zhang X."/>
            <person name="Wang H."/>
            <person name="Yang Z."/>
            <person name="Liu X."/>
            <person name="Jiang W."/>
            <person name="Mao L."/>
            <person name="Kong X."/>
            <person name="Jiao Y."/>
            <person name="Jia J."/>
        </authorList>
    </citation>
    <scope>NUCLEOTIDE SEQUENCE [LARGE SCALE GENOMIC DNA]</scope>
    <source>
        <strain evidence="4">cv. AL8/78</strain>
    </source>
</reference>
<dbReference type="GO" id="GO:0051603">
    <property type="term" value="P:proteolysis involved in protein catabolic process"/>
    <property type="evidence" value="ECO:0007669"/>
    <property type="project" value="TreeGrafter"/>
</dbReference>
<dbReference type="PANTHER" id="PTHR12000">
    <property type="entry name" value="HEMOGLOBINASE FAMILY MEMBER"/>
    <property type="match status" value="1"/>
</dbReference>
<evidence type="ECO:0000256" key="1">
    <source>
        <dbReference type="ARBA" id="ARBA00009941"/>
    </source>
</evidence>
<proteinExistence type="inferred from homology"/>
<protein>
    <recommendedName>
        <fullName evidence="2">Legumain prodomain domain-containing protein</fullName>
    </recommendedName>
</protein>
<dbReference type="InterPro" id="IPR048501">
    <property type="entry name" value="Legum_prodom"/>
</dbReference>
<dbReference type="EnsemblPlants" id="AET2Gv20860900.3">
    <property type="protein sequence ID" value="AET2Gv20860900.3"/>
    <property type="gene ID" value="AET2Gv20860900"/>
</dbReference>
<reference evidence="3" key="3">
    <citation type="journal article" date="2017" name="Nature">
        <title>Genome sequence of the progenitor of the wheat D genome Aegilops tauschii.</title>
        <authorList>
            <person name="Luo M.C."/>
            <person name="Gu Y.Q."/>
            <person name="Puiu D."/>
            <person name="Wang H."/>
            <person name="Twardziok S.O."/>
            <person name="Deal K.R."/>
            <person name="Huo N."/>
            <person name="Zhu T."/>
            <person name="Wang L."/>
            <person name="Wang Y."/>
            <person name="McGuire P.E."/>
            <person name="Liu S."/>
            <person name="Long H."/>
            <person name="Ramasamy R.K."/>
            <person name="Rodriguez J.C."/>
            <person name="Van S.L."/>
            <person name="Yuan L."/>
            <person name="Wang Z."/>
            <person name="Xia Z."/>
            <person name="Xiao L."/>
            <person name="Anderson O.D."/>
            <person name="Ouyang S."/>
            <person name="Liang Y."/>
            <person name="Zimin A.V."/>
            <person name="Pertea G."/>
            <person name="Qi P."/>
            <person name="Bennetzen J.L."/>
            <person name="Dai X."/>
            <person name="Dawson M.W."/>
            <person name="Muller H.G."/>
            <person name="Kugler K."/>
            <person name="Rivarola-Duarte L."/>
            <person name="Spannagl M."/>
            <person name="Mayer K.F.X."/>
            <person name="Lu F.H."/>
            <person name="Bevan M.W."/>
            <person name="Leroy P."/>
            <person name="Li P."/>
            <person name="You F.M."/>
            <person name="Sun Q."/>
            <person name="Liu Z."/>
            <person name="Lyons E."/>
            <person name="Wicker T."/>
            <person name="Salzberg S.L."/>
            <person name="Devos K.M."/>
            <person name="Dvorak J."/>
        </authorList>
    </citation>
    <scope>NUCLEOTIDE SEQUENCE [LARGE SCALE GENOMIC DNA]</scope>
    <source>
        <strain evidence="3">cv. AL8/78</strain>
    </source>
</reference>
<sequence>MCFVLTNFSANLSSRFQYEKLNGGSEEKQRALREVKETVLHRKHLDSSIDFIGKLVFGFDKGPSMLGAVRGSGQPLVDDWYCLKTMVSETIPYLNPIDMQHPPLFLFPIELTL</sequence>
<evidence type="ECO:0000313" key="3">
    <source>
        <dbReference type="EnsemblPlants" id="AET2Gv20860900.3"/>
    </source>
</evidence>
<reference evidence="3" key="4">
    <citation type="submission" date="2019-03" db="UniProtKB">
        <authorList>
            <consortium name="EnsemblPlants"/>
        </authorList>
    </citation>
    <scope>IDENTIFICATION</scope>
</reference>
<keyword evidence="4" id="KW-1185">Reference proteome</keyword>
<name>A0A453CIS9_AEGTS</name>
<dbReference type="Pfam" id="PF20985">
    <property type="entry name" value="Legum_prodom"/>
    <property type="match status" value="1"/>
</dbReference>
<dbReference type="GO" id="GO:0006624">
    <property type="term" value="P:vacuolar protein processing"/>
    <property type="evidence" value="ECO:0007669"/>
    <property type="project" value="TreeGrafter"/>
</dbReference>
<dbReference type="InterPro" id="IPR001096">
    <property type="entry name" value="Peptidase_C13"/>
</dbReference>
<dbReference type="Gramene" id="AET2Gv20860900.3">
    <property type="protein sequence ID" value="AET2Gv20860900.3"/>
    <property type="gene ID" value="AET2Gv20860900"/>
</dbReference>
<evidence type="ECO:0000259" key="2">
    <source>
        <dbReference type="Pfam" id="PF20985"/>
    </source>
</evidence>
<dbReference type="GO" id="GO:0004197">
    <property type="term" value="F:cysteine-type endopeptidase activity"/>
    <property type="evidence" value="ECO:0007669"/>
    <property type="project" value="TreeGrafter"/>
</dbReference>
<reference evidence="4" key="1">
    <citation type="journal article" date="2014" name="Science">
        <title>Ancient hybridizations among the ancestral genomes of bread wheat.</title>
        <authorList>
            <consortium name="International Wheat Genome Sequencing Consortium,"/>
            <person name="Marcussen T."/>
            <person name="Sandve S.R."/>
            <person name="Heier L."/>
            <person name="Spannagl M."/>
            <person name="Pfeifer M."/>
            <person name="Jakobsen K.S."/>
            <person name="Wulff B.B."/>
            <person name="Steuernagel B."/>
            <person name="Mayer K.F."/>
            <person name="Olsen O.A."/>
        </authorList>
    </citation>
    <scope>NUCLEOTIDE SEQUENCE [LARGE SCALE GENOMIC DNA]</scope>
    <source>
        <strain evidence="4">cv. AL8/78</strain>
    </source>
</reference>